<evidence type="ECO:0000313" key="3">
    <source>
        <dbReference type="Proteomes" id="UP000775213"/>
    </source>
</evidence>
<comment type="caution">
    <text evidence="2">The sequence shown here is derived from an EMBL/GenBank/DDBJ whole genome shotgun (WGS) entry which is preliminary data.</text>
</comment>
<keyword evidence="3" id="KW-1185">Reference proteome</keyword>
<accession>A0AAV7HFJ9</accession>
<gene>
    <name evidence="2" type="ORF">IEQ34_006336</name>
</gene>
<dbReference type="PANTHER" id="PTHR34130:SF5">
    <property type="entry name" value="OS08G0243800 PROTEIN"/>
    <property type="match status" value="1"/>
</dbReference>
<name>A0AAV7HFJ9_DENCH</name>
<proteinExistence type="predicted"/>
<feature type="compositionally biased region" description="Basic and acidic residues" evidence="1">
    <location>
        <begin position="240"/>
        <end position="257"/>
    </location>
</feature>
<organism evidence="2 3">
    <name type="scientific">Dendrobium chrysotoxum</name>
    <name type="common">Orchid</name>
    <dbReference type="NCBI Taxonomy" id="161865"/>
    <lineage>
        <taxon>Eukaryota</taxon>
        <taxon>Viridiplantae</taxon>
        <taxon>Streptophyta</taxon>
        <taxon>Embryophyta</taxon>
        <taxon>Tracheophyta</taxon>
        <taxon>Spermatophyta</taxon>
        <taxon>Magnoliopsida</taxon>
        <taxon>Liliopsida</taxon>
        <taxon>Asparagales</taxon>
        <taxon>Orchidaceae</taxon>
        <taxon>Epidendroideae</taxon>
        <taxon>Malaxideae</taxon>
        <taxon>Dendrobiinae</taxon>
        <taxon>Dendrobium</taxon>
    </lineage>
</organism>
<reference evidence="2 3" key="1">
    <citation type="journal article" date="2021" name="Hortic Res">
        <title>Chromosome-scale assembly of the Dendrobium chrysotoxum genome enhances the understanding of orchid evolution.</title>
        <authorList>
            <person name="Zhang Y."/>
            <person name="Zhang G.Q."/>
            <person name="Zhang D."/>
            <person name="Liu X.D."/>
            <person name="Xu X.Y."/>
            <person name="Sun W.H."/>
            <person name="Yu X."/>
            <person name="Zhu X."/>
            <person name="Wang Z.W."/>
            <person name="Zhao X."/>
            <person name="Zhong W.Y."/>
            <person name="Chen H."/>
            <person name="Yin W.L."/>
            <person name="Huang T."/>
            <person name="Niu S.C."/>
            <person name="Liu Z.J."/>
        </authorList>
    </citation>
    <scope>NUCLEOTIDE SEQUENCE [LARGE SCALE GENOMIC DNA]</scope>
    <source>
        <strain evidence="2">Lindl</strain>
    </source>
</reference>
<sequence>MGVNFGSLVDLKLTRHYSGSGQPDPFLQTGRFSGPEPEPDPTRFGFVAIRLRSFDDGNLLAVKVTFSISSLLFGFVPTSALRRRCGDCTSRFFGSYVAVRLCSFDDRSSLAVQLHFVVVVRLRSFDNKSSLAAKLRFLHCTSVEIARVASLSPSLQFDFARSRLRRQELARCKDIKKPGKSDRNTADFIGFSFRPPPAVKEIYAADKLFLRGKLLPCEIITQPPPSGAGQRKKISPLRPRQAESPDSPDRRRYREAGAGEYIRLRSPSPDLTPEAVGRKQSKRPPCVLGVVRLPAEMEMKDIKTRQRRLGPPPLTAGNGRRGVPYWGILQSLSCKATESISVAPVSAAR</sequence>
<dbReference type="EMBL" id="JAGFBR010000006">
    <property type="protein sequence ID" value="KAH0466233.1"/>
    <property type="molecule type" value="Genomic_DNA"/>
</dbReference>
<dbReference type="Proteomes" id="UP000775213">
    <property type="component" value="Unassembled WGS sequence"/>
</dbReference>
<feature type="region of interest" description="Disordered" evidence="1">
    <location>
        <begin position="221"/>
        <end position="280"/>
    </location>
</feature>
<dbReference type="AlphaFoldDB" id="A0AAV7HFJ9"/>
<protein>
    <submittedName>
        <fullName evidence="2">Uncharacterized protein</fullName>
    </submittedName>
</protein>
<evidence type="ECO:0000256" key="1">
    <source>
        <dbReference type="SAM" id="MobiDB-lite"/>
    </source>
</evidence>
<dbReference type="PANTHER" id="PTHR34130">
    <property type="entry name" value="OS08G0243800 PROTEIN"/>
    <property type="match status" value="1"/>
</dbReference>
<evidence type="ECO:0000313" key="2">
    <source>
        <dbReference type="EMBL" id="KAH0466233.1"/>
    </source>
</evidence>